<dbReference type="InterPro" id="IPR011701">
    <property type="entry name" value="MFS"/>
</dbReference>
<evidence type="ECO:0000313" key="11">
    <source>
        <dbReference type="Proteomes" id="UP000037751"/>
    </source>
</evidence>
<dbReference type="OrthoDB" id="3437016at2759"/>
<feature type="transmembrane region" description="Helical" evidence="8">
    <location>
        <begin position="144"/>
        <end position="166"/>
    </location>
</feature>
<dbReference type="PANTHER" id="PTHR23501">
    <property type="entry name" value="MAJOR FACILITATOR SUPERFAMILY"/>
    <property type="match status" value="1"/>
</dbReference>
<dbReference type="Proteomes" id="UP000037751">
    <property type="component" value="Unassembled WGS sequence"/>
</dbReference>
<reference evidence="10 11" key="1">
    <citation type="submission" date="2015-07" db="EMBL/GenBank/DDBJ databases">
        <title>Draft Genome Sequence of Malassezia furfur CBS1878 and Malassezia pachydermatis CBS1879.</title>
        <authorList>
            <person name="Triana S."/>
            <person name="Ohm R."/>
            <person name="Gonzalez A."/>
            <person name="DeCock H."/>
            <person name="Restrepo S."/>
            <person name="Celis A."/>
        </authorList>
    </citation>
    <scope>NUCLEOTIDE SEQUENCE [LARGE SCALE GENOMIC DNA]</scope>
    <source>
        <strain evidence="10 11">CBS 1879</strain>
    </source>
</reference>
<proteinExistence type="inferred from homology"/>
<comment type="caution">
    <text evidence="10">The sequence shown here is derived from an EMBL/GenBank/DDBJ whole genome shotgun (WGS) entry which is preliminary data.</text>
</comment>
<dbReference type="FunFam" id="1.20.1720.10:FF:000013">
    <property type="entry name" value="Related to multidrug resistance proteins"/>
    <property type="match status" value="1"/>
</dbReference>
<evidence type="ECO:0000313" key="10">
    <source>
        <dbReference type="EMBL" id="KOS15019.1"/>
    </source>
</evidence>
<evidence type="ECO:0000256" key="1">
    <source>
        <dbReference type="ARBA" id="ARBA00004127"/>
    </source>
</evidence>
<sequence>MTASTERTPLLSSQNQQTNTAEDEAALAHESAFSMFRDVAHGVDPNSSAFMPPPDHSQVAVPVAEETPGGRSLAELLLIMGAMWIGTFLAALDSTIVATILSKVGSEFQVSKTVGWLGTSYLLTQTAFQPLYGRLSDIFGRKAATLFASAVFLIGSLLCGLSRTFLQLCIARAIAGIGGGGLTSMATIVTSDLVSLKARGTWQGLGNLVYAAGAALGGPLGGALADGGIGWRWAFLIQVPICMVHFTVVGFKVNIPAGPGSMVEKLRRIDVWGALTLVLAITAMLVGLNMGGNELPWTHPIVIVSLLVSVVLLGAFVYVERSVAREPLMPMYLLFHRTPGFVSLACWFISISQFGILFNVPLYFIAVKGSAASAAGMKLMPNAITASACSLGSGLIMGRTGKYRNIMLLGGLCAILGPLMMCFWNGRTTSEFVYWLTMPWGGAGFGSTLTITLVALIASVDPKDMAPATGVTYLFRAVGSVLGISLSNTLLQNSLSYYLREQKIPKEIAEAIREDVGTLPKLTGKLAKHAVRAYEKSMHVVFLWILFTGACAFLCLYFIEEKPLPGHAPQPQRREESEE</sequence>
<dbReference type="AlphaFoldDB" id="A0A0M9VQ04"/>
<feature type="transmembrane region" description="Helical" evidence="8">
    <location>
        <begin position="541"/>
        <end position="559"/>
    </location>
</feature>
<feature type="domain" description="Major facilitator superfamily (MFS) profile" evidence="9">
    <location>
        <begin position="79"/>
        <end position="563"/>
    </location>
</feature>
<name>A0A0M9VQ04_9BASI</name>
<feature type="transmembrane region" description="Helical" evidence="8">
    <location>
        <begin position="76"/>
        <end position="101"/>
    </location>
</feature>
<dbReference type="PANTHER" id="PTHR23501:SF191">
    <property type="entry name" value="VACUOLAR BASIC AMINO ACID TRANSPORTER 4"/>
    <property type="match status" value="1"/>
</dbReference>
<evidence type="ECO:0000259" key="9">
    <source>
        <dbReference type="PROSITE" id="PS50850"/>
    </source>
</evidence>
<dbReference type="PROSITE" id="PS50850">
    <property type="entry name" value="MFS"/>
    <property type="match status" value="1"/>
</dbReference>
<keyword evidence="3" id="KW-0813">Transport</keyword>
<keyword evidence="6 8" id="KW-0472">Membrane</keyword>
<comment type="similarity">
    <text evidence="2">Belongs to the major facilitator superfamily.</text>
</comment>
<dbReference type="GO" id="GO:0015174">
    <property type="term" value="F:basic amino acid transmembrane transporter activity"/>
    <property type="evidence" value="ECO:0007669"/>
    <property type="project" value="TreeGrafter"/>
</dbReference>
<dbReference type="GO" id="GO:0000329">
    <property type="term" value="C:fungal-type vacuole membrane"/>
    <property type="evidence" value="ECO:0007669"/>
    <property type="project" value="TreeGrafter"/>
</dbReference>
<dbReference type="Pfam" id="PF07690">
    <property type="entry name" value="MFS_1"/>
    <property type="match status" value="1"/>
</dbReference>
<evidence type="ECO:0000256" key="3">
    <source>
        <dbReference type="ARBA" id="ARBA00022448"/>
    </source>
</evidence>
<feature type="region of interest" description="Disordered" evidence="7">
    <location>
        <begin position="1"/>
        <end position="24"/>
    </location>
</feature>
<dbReference type="SUPFAM" id="SSF103473">
    <property type="entry name" value="MFS general substrate transporter"/>
    <property type="match status" value="1"/>
</dbReference>
<dbReference type="VEuPathDB" id="FungiDB:Malapachy_0857"/>
<gene>
    <name evidence="10" type="ORF">Malapachy_0857</name>
</gene>
<feature type="transmembrane region" description="Helical" evidence="8">
    <location>
        <begin position="405"/>
        <end position="426"/>
    </location>
</feature>
<feature type="compositionally biased region" description="Polar residues" evidence="7">
    <location>
        <begin position="1"/>
        <end position="20"/>
    </location>
</feature>
<dbReference type="GeneID" id="28727245"/>
<keyword evidence="4 8" id="KW-0812">Transmembrane</keyword>
<evidence type="ECO:0000256" key="4">
    <source>
        <dbReference type="ARBA" id="ARBA00022692"/>
    </source>
</evidence>
<dbReference type="Gene3D" id="1.20.1720.10">
    <property type="entry name" value="Multidrug resistance protein D"/>
    <property type="match status" value="1"/>
</dbReference>
<accession>A0A0M9VQ04</accession>
<dbReference type="GO" id="GO:0012505">
    <property type="term" value="C:endomembrane system"/>
    <property type="evidence" value="ECO:0007669"/>
    <property type="project" value="UniProtKB-SubCell"/>
</dbReference>
<dbReference type="EMBL" id="LGAV01000003">
    <property type="protein sequence ID" value="KOS15019.1"/>
    <property type="molecule type" value="Genomic_DNA"/>
</dbReference>
<evidence type="ECO:0000256" key="7">
    <source>
        <dbReference type="SAM" id="MobiDB-lite"/>
    </source>
</evidence>
<evidence type="ECO:0000256" key="2">
    <source>
        <dbReference type="ARBA" id="ARBA00008335"/>
    </source>
</evidence>
<comment type="subcellular location">
    <subcellularLocation>
        <location evidence="1">Endomembrane system</location>
        <topology evidence="1">Multi-pass membrane protein</topology>
    </subcellularLocation>
</comment>
<dbReference type="InterPro" id="IPR036259">
    <property type="entry name" value="MFS_trans_sf"/>
</dbReference>
<feature type="transmembrane region" description="Helical" evidence="8">
    <location>
        <begin position="297"/>
        <end position="319"/>
    </location>
</feature>
<feature type="transmembrane region" description="Helical" evidence="8">
    <location>
        <begin position="113"/>
        <end position="132"/>
    </location>
</feature>
<feature type="transmembrane region" description="Helical" evidence="8">
    <location>
        <begin position="432"/>
        <end position="458"/>
    </location>
</feature>
<feature type="transmembrane region" description="Helical" evidence="8">
    <location>
        <begin position="271"/>
        <end position="291"/>
    </location>
</feature>
<dbReference type="RefSeq" id="XP_017992651.1">
    <property type="nucleotide sequence ID" value="XM_018135370.1"/>
</dbReference>
<evidence type="ECO:0000256" key="6">
    <source>
        <dbReference type="ARBA" id="ARBA00023136"/>
    </source>
</evidence>
<dbReference type="STRING" id="77020.A0A0M9VQ04"/>
<feature type="transmembrane region" description="Helical" evidence="8">
    <location>
        <begin position="231"/>
        <end position="251"/>
    </location>
</feature>
<evidence type="ECO:0000256" key="8">
    <source>
        <dbReference type="SAM" id="Phobius"/>
    </source>
</evidence>
<dbReference type="Gene3D" id="1.20.1250.20">
    <property type="entry name" value="MFS general substrate transporter like domains"/>
    <property type="match status" value="1"/>
</dbReference>
<feature type="transmembrane region" description="Helical" evidence="8">
    <location>
        <begin position="172"/>
        <end position="196"/>
    </location>
</feature>
<dbReference type="InterPro" id="IPR020846">
    <property type="entry name" value="MFS_dom"/>
</dbReference>
<feature type="transmembrane region" description="Helical" evidence="8">
    <location>
        <begin position="470"/>
        <end position="491"/>
    </location>
</feature>
<evidence type="ECO:0000256" key="5">
    <source>
        <dbReference type="ARBA" id="ARBA00022989"/>
    </source>
</evidence>
<keyword evidence="11" id="KW-1185">Reference proteome</keyword>
<organism evidence="10 11">
    <name type="scientific">Malassezia pachydermatis</name>
    <dbReference type="NCBI Taxonomy" id="77020"/>
    <lineage>
        <taxon>Eukaryota</taxon>
        <taxon>Fungi</taxon>
        <taxon>Dikarya</taxon>
        <taxon>Basidiomycota</taxon>
        <taxon>Ustilaginomycotina</taxon>
        <taxon>Malasseziomycetes</taxon>
        <taxon>Malasseziales</taxon>
        <taxon>Malasseziaceae</taxon>
        <taxon>Malassezia</taxon>
    </lineage>
</organism>
<feature type="transmembrane region" description="Helical" evidence="8">
    <location>
        <begin position="340"/>
        <end position="367"/>
    </location>
</feature>
<dbReference type="GO" id="GO:0005886">
    <property type="term" value="C:plasma membrane"/>
    <property type="evidence" value="ECO:0007669"/>
    <property type="project" value="TreeGrafter"/>
</dbReference>
<keyword evidence="5 8" id="KW-1133">Transmembrane helix</keyword>
<protein>
    <submittedName>
        <fullName evidence="10">Mfs multidrug transporter</fullName>
    </submittedName>
</protein>